<dbReference type="AlphaFoldDB" id="D2VR25"/>
<proteinExistence type="predicted"/>
<name>D2VR25_NAEGR</name>
<accession>D2VR25</accession>
<dbReference type="GeneID" id="8864564"/>
<keyword evidence="2" id="KW-1185">Reference proteome</keyword>
<dbReference type="InParanoid" id="D2VR25"/>
<dbReference type="Proteomes" id="UP000006671">
    <property type="component" value="Unassembled WGS sequence"/>
</dbReference>
<organism evidence="2">
    <name type="scientific">Naegleria gruberi</name>
    <name type="common">Amoeba</name>
    <dbReference type="NCBI Taxonomy" id="5762"/>
    <lineage>
        <taxon>Eukaryota</taxon>
        <taxon>Discoba</taxon>
        <taxon>Heterolobosea</taxon>
        <taxon>Tetramitia</taxon>
        <taxon>Eutetramitia</taxon>
        <taxon>Vahlkampfiidae</taxon>
        <taxon>Naegleria</taxon>
    </lineage>
</organism>
<dbReference type="KEGG" id="ngr:NAEGRDRAFT_71435"/>
<dbReference type="RefSeq" id="XP_002673561.1">
    <property type="nucleotide sequence ID" value="XM_002673515.1"/>
</dbReference>
<sequence>MSFTAFYAFKPNNSNTTQQLIIGREDGTLSSITLNDSAASHGTPIRNKIHEGKVLGITHSDDYQVGFSWTESELAIWNYETLTKLYSIAMHGIQSIKFQFGTAFVFLKDATYIRFDWNGSEIVKLIEAVKIFPDSTTTCTSFNFMVEGGKGNKVYMFCNDYRLRSVTFNKIVKKRVVEDHLYSFDKFKEFGIHHALVSHDANVVFIHADENTPDFVNCKKINGSRKGEYHNMFMFLMSDVSPMYNFRTIPSCEKVLDMFMSPSRHLLLVLTSDNIHYINLDSENYGSTARPESISKFQAMKLSNDESVLYIQCQDGSILPIADPKKKITDSQTIIKSFME</sequence>
<dbReference type="SUPFAM" id="SSF50978">
    <property type="entry name" value="WD40 repeat-like"/>
    <property type="match status" value="1"/>
</dbReference>
<dbReference type="VEuPathDB" id="AmoebaDB:NAEGRDRAFT_71435"/>
<evidence type="ECO:0000313" key="2">
    <source>
        <dbReference type="Proteomes" id="UP000006671"/>
    </source>
</evidence>
<gene>
    <name evidence="1" type="ORF">NAEGRDRAFT_71435</name>
</gene>
<reference evidence="1 2" key="1">
    <citation type="journal article" date="2010" name="Cell">
        <title>The genome of Naegleria gruberi illuminates early eukaryotic versatility.</title>
        <authorList>
            <person name="Fritz-Laylin L.K."/>
            <person name="Prochnik S.E."/>
            <person name="Ginger M.L."/>
            <person name="Dacks J.B."/>
            <person name="Carpenter M.L."/>
            <person name="Field M.C."/>
            <person name="Kuo A."/>
            <person name="Paredez A."/>
            <person name="Chapman J."/>
            <person name="Pham J."/>
            <person name="Shu S."/>
            <person name="Neupane R."/>
            <person name="Cipriano M."/>
            <person name="Mancuso J."/>
            <person name="Tu H."/>
            <person name="Salamov A."/>
            <person name="Lindquist E."/>
            <person name="Shapiro H."/>
            <person name="Lucas S."/>
            <person name="Grigoriev I.V."/>
            <person name="Cande W.Z."/>
            <person name="Fulton C."/>
            <person name="Rokhsar D.S."/>
            <person name="Dawson S.C."/>
        </authorList>
    </citation>
    <scope>NUCLEOTIDE SEQUENCE [LARGE SCALE GENOMIC DNA]</scope>
    <source>
        <strain evidence="1 2">NEG-M</strain>
    </source>
</reference>
<dbReference type="InterPro" id="IPR036322">
    <property type="entry name" value="WD40_repeat_dom_sf"/>
</dbReference>
<protein>
    <submittedName>
        <fullName evidence="1">Predicted protein</fullName>
    </submittedName>
</protein>
<dbReference type="EMBL" id="GG738890">
    <property type="protein sequence ID" value="EFC40817.1"/>
    <property type="molecule type" value="Genomic_DNA"/>
</dbReference>
<evidence type="ECO:0000313" key="1">
    <source>
        <dbReference type="EMBL" id="EFC40817.1"/>
    </source>
</evidence>